<dbReference type="Proteomes" id="UP001501495">
    <property type="component" value="Unassembled WGS sequence"/>
</dbReference>
<dbReference type="InterPro" id="IPR000895">
    <property type="entry name" value="Transthyretin/HIU_hydrolase"/>
</dbReference>
<evidence type="ECO:0000256" key="7">
    <source>
        <dbReference type="RuleBase" id="RU361270"/>
    </source>
</evidence>
<keyword evidence="5 7" id="KW-0659">Purine metabolism</keyword>
<organism evidence="9 10">
    <name type="scientific">Nocardioides fonticola</name>
    <dbReference type="NCBI Taxonomy" id="450363"/>
    <lineage>
        <taxon>Bacteria</taxon>
        <taxon>Bacillati</taxon>
        <taxon>Actinomycetota</taxon>
        <taxon>Actinomycetes</taxon>
        <taxon>Propionibacteriales</taxon>
        <taxon>Nocardioidaceae</taxon>
        <taxon>Nocardioides</taxon>
    </lineage>
</organism>
<feature type="domain" description="Transthyretin/hydroxyisourate hydrolase" evidence="8">
    <location>
        <begin position="4"/>
        <end position="107"/>
    </location>
</feature>
<dbReference type="InterPro" id="IPR023418">
    <property type="entry name" value="Thyroxine_BS"/>
</dbReference>
<comment type="function">
    <text evidence="2">Catalyzes the hydrolysis of 5-hydroxyisourate (HIU) to 2-oxo-4-hydroxy-4-carboxy-5-ureidoimidazoline (OHCU).</text>
</comment>
<dbReference type="NCBIfam" id="TIGR02962">
    <property type="entry name" value="hdxy_isourate"/>
    <property type="match status" value="1"/>
</dbReference>
<evidence type="ECO:0000256" key="2">
    <source>
        <dbReference type="ARBA" id="ARBA00002704"/>
    </source>
</evidence>
<evidence type="ECO:0000313" key="10">
    <source>
        <dbReference type="Proteomes" id="UP001501495"/>
    </source>
</evidence>
<dbReference type="SUPFAM" id="SSF49472">
    <property type="entry name" value="Transthyretin (synonym: prealbumin)"/>
    <property type="match status" value="1"/>
</dbReference>
<dbReference type="CDD" id="cd05822">
    <property type="entry name" value="TLP_HIUase"/>
    <property type="match status" value="1"/>
</dbReference>
<gene>
    <name evidence="9" type="primary">uraH</name>
    <name evidence="9" type="ORF">GCM10022215_16760</name>
</gene>
<proteinExistence type="inferred from homology"/>
<dbReference type="Gene3D" id="2.60.40.180">
    <property type="entry name" value="Transthyretin/hydroxyisourate hydrolase domain"/>
    <property type="match status" value="1"/>
</dbReference>
<comment type="caution">
    <text evidence="9">The sequence shown here is derived from an EMBL/GenBank/DDBJ whole genome shotgun (WGS) entry which is preliminary data.</text>
</comment>
<dbReference type="RefSeq" id="WP_344732866.1">
    <property type="nucleotide sequence ID" value="NZ_BAAAZH010000012.1"/>
</dbReference>
<comment type="catalytic activity">
    <reaction evidence="1 7">
        <text>5-hydroxyisourate + H2O = 5-hydroxy-2-oxo-4-ureido-2,5-dihydro-1H-imidazole-5-carboxylate + H(+)</text>
        <dbReference type="Rhea" id="RHEA:23736"/>
        <dbReference type="ChEBI" id="CHEBI:15377"/>
        <dbReference type="ChEBI" id="CHEBI:15378"/>
        <dbReference type="ChEBI" id="CHEBI:18072"/>
        <dbReference type="ChEBI" id="CHEBI:58639"/>
        <dbReference type="EC" id="3.5.2.17"/>
    </reaction>
</comment>
<dbReference type="PANTHER" id="PTHR10395:SF7">
    <property type="entry name" value="5-HYDROXYISOURATE HYDROLASE"/>
    <property type="match status" value="1"/>
</dbReference>
<protein>
    <recommendedName>
        <fullName evidence="7">5-hydroxyisourate hydrolase</fullName>
        <shortName evidence="7">HIU hydrolase</shortName>
        <shortName evidence="7">HIUHase</shortName>
        <ecNumber evidence="7">3.5.2.17</ecNumber>
    </recommendedName>
</protein>
<dbReference type="Pfam" id="PF00576">
    <property type="entry name" value="Transthyretin"/>
    <property type="match status" value="1"/>
</dbReference>
<reference evidence="10" key="1">
    <citation type="journal article" date="2019" name="Int. J. Syst. Evol. Microbiol.">
        <title>The Global Catalogue of Microorganisms (GCM) 10K type strain sequencing project: providing services to taxonomists for standard genome sequencing and annotation.</title>
        <authorList>
            <consortium name="The Broad Institute Genomics Platform"/>
            <consortium name="The Broad Institute Genome Sequencing Center for Infectious Disease"/>
            <person name="Wu L."/>
            <person name="Ma J."/>
        </authorList>
    </citation>
    <scope>NUCLEOTIDE SEQUENCE [LARGE SCALE GENOMIC DNA]</scope>
    <source>
        <strain evidence="10">JCM 16703</strain>
    </source>
</reference>
<evidence type="ECO:0000256" key="4">
    <source>
        <dbReference type="ARBA" id="ARBA00011881"/>
    </source>
</evidence>
<accession>A0ABP7XHW5</accession>
<dbReference type="InterPro" id="IPR014306">
    <property type="entry name" value="Hydroxyisourate_hydrolase"/>
</dbReference>
<dbReference type="PRINTS" id="PR00189">
    <property type="entry name" value="TRNSTHYRETIN"/>
</dbReference>
<evidence type="ECO:0000313" key="9">
    <source>
        <dbReference type="EMBL" id="GAA4116803.1"/>
    </source>
</evidence>
<evidence type="ECO:0000256" key="3">
    <source>
        <dbReference type="ARBA" id="ARBA00009850"/>
    </source>
</evidence>
<dbReference type="InterPro" id="IPR036817">
    <property type="entry name" value="Transthyretin/HIU_hydrolase_sf"/>
</dbReference>
<name>A0ABP7XHW5_9ACTN</name>
<keyword evidence="6 7" id="KW-0378">Hydrolase</keyword>
<dbReference type="GO" id="GO:0016787">
    <property type="term" value="F:hydrolase activity"/>
    <property type="evidence" value="ECO:0007669"/>
    <property type="project" value="UniProtKB-KW"/>
</dbReference>
<sequence length="108" mass="11594">MTTLSTHVLDAALGRPAAGLDVVLLDAQRIELAATATDADGRVRFADQTLPGPGTYRLVFATGPWFAAAARSTLYPEVELVFAVTDDQPHYHVALLLSPFAYTTYRGS</sequence>
<evidence type="ECO:0000256" key="5">
    <source>
        <dbReference type="ARBA" id="ARBA00022631"/>
    </source>
</evidence>
<dbReference type="InterPro" id="IPR023416">
    <property type="entry name" value="Transthyretin/HIU_hydrolase_d"/>
</dbReference>
<dbReference type="EC" id="3.5.2.17" evidence="7"/>
<comment type="similarity">
    <text evidence="3 7">Belongs to the transthyretin family. 5-hydroxyisourate hydrolase subfamily.</text>
</comment>
<dbReference type="PROSITE" id="PS00768">
    <property type="entry name" value="TRANSTHYRETIN_1"/>
    <property type="match status" value="1"/>
</dbReference>
<evidence type="ECO:0000259" key="8">
    <source>
        <dbReference type="Pfam" id="PF00576"/>
    </source>
</evidence>
<comment type="subunit">
    <text evidence="4 7">Homotetramer.</text>
</comment>
<evidence type="ECO:0000256" key="6">
    <source>
        <dbReference type="ARBA" id="ARBA00022801"/>
    </source>
</evidence>
<dbReference type="PANTHER" id="PTHR10395">
    <property type="entry name" value="URICASE AND TRANSTHYRETIN-RELATED"/>
    <property type="match status" value="1"/>
</dbReference>
<dbReference type="EMBL" id="BAAAZH010000012">
    <property type="protein sequence ID" value="GAA4116803.1"/>
    <property type="molecule type" value="Genomic_DNA"/>
</dbReference>
<evidence type="ECO:0000256" key="1">
    <source>
        <dbReference type="ARBA" id="ARBA00001043"/>
    </source>
</evidence>
<keyword evidence="10" id="KW-1185">Reference proteome</keyword>